<keyword evidence="3" id="KW-1185">Reference proteome</keyword>
<feature type="compositionally biased region" description="Polar residues" evidence="1">
    <location>
        <begin position="122"/>
        <end position="138"/>
    </location>
</feature>
<gene>
    <name evidence="2" type="ORF">BJ508DRAFT_340672</name>
</gene>
<organism evidence="2 3">
    <name type="scientific">Ascobolus immersus RN42</name>
    <dbReference type="NCBI Taxonomy" id="1160509"/>
    <lineage>
        <taxon>Eukaryota</taxon>
        <taxon>Fungi</taxon>
        <taxon>Dikarya</taxon>
        <taxon>Ascomycota</taxon>
        <taxon>Pezizomycotina</taxon>
        <taxon>Pezizomycetes</taxon>
        <taxon>Pezizales</taxon>
        <taxon>Ascobolaceae</taxon>
        <taxon>Ascobolus</taxon>
    </lineage>
</organism>
<dbReference type="Proteomes" id="UP000275078">
    <property type="component" value="Unassembled WGS sequence"/>
</dbReference>
<reference evidence="2 3" key="1">
    <citation type="journal article" date="2018" name="Nat. Ecol. Evol.">
        <title>Pezizomycetes genomes reveal the molecular basis of ectomycorrhizal truffle lifestyle.</title>
        <authorList>
            <person name="Murat C."/>
            <person name="Payen T."/>
            <person name="Noel B."/>
            <person name="Kuo A."/>
            <person name="Morin E."/>
            <person name="Chen J."/>
            <person name="Kohler A."/>
            <person name="Krizsan K."/>
            <person name="Balestrini R."/>
            <person name="Da Silva C."/>
            <person name="Montanini B."/>
            <person name="Hainaut M."/>
            <person name="Levati E."/>
            <person name="Barry K.W."/>
            <person name="Belfiori B."/>
            <person name="Cichocki N."/>
            <person name="Clum A."/>
            <person name="Dockter R.B."/>
            <person name="Fauchery L."/>
            <person name="Guy J."/>
            <person name="Iotti M."/>
            <person name="Le Tacon F."/>
            <person name="Lindquist E.A."/>
            <person name="Lipzen A."/>
            <person name="Malagnac F."/>
            <person name="Mello A."/>
            <person name="Molinier V."/>
            <person name="Miyauchi S."/>
            <person name="Poulain J."/>
            <person name="Riccioni C."/>
            <person name="Rubini A."/>
            <person name="Sitrit Y."/>
            <person name="Splivallo R."/>
            <person name="Traeger S."/>
            <person name="Wang M."/>
            <person name="Zifcakova L."/>
            <person name="Wipf D."/>
            <person name="Zambonelli A."/>
            <person name="Paolocci F."/>
            <person name="Nowrousian M."/>
            <person name="Ottonello S."/>
            <person name="Baldrian P."/>
            <person name="Spatafora J.W."/>
            <person name="Henrissat B."/>
            <person name="Nagy L.G."/>
            <person name="Aury J.M."/>
            <person name="Wincker P."/>
            <person name="Grigoriev I.V."/>
            <person name="Bonfante P."/>
            <person name="Martin F.M."/>
        </authorList>
    </citation>
    <scope>NUCLEOTIDE SEQUENCE [LARGE SCALE GENOMIC DNA]</scope>
    <source>
        <strain evidence="2 3">RN42</strain>
    </source>
</reference>
<evidence type="ECO:0000256" key="1">
    <source>
        <dbReference type="SAM" id="MobiDB-lite"/>
    </source>
</evidence>
<protein>
    <submittedName>
        <fullName evidence="2">Uncharacterized protein</fullName>
    </submittedName>
</protein>
<feature type="region of interest" description="Disordered" evidence="1">
    <location>
        <begin position="73"/>
        <end position="194"/>
    </location>
</feature>
<feature type="compositionally biased region" description="Acidic residues" evidence="1">
    <location>
        <begin position="74"/>
        <end position="93"/>
    </location>
</feature>
<evidence type="ECO:0000313" key="3">
    <source>
        <dbReference type="Proteomes" id="UP000275078"/>
    </source>
</evidence>
<evidence type="ECO:0000313" key="2">
    <source>
        <dbReference type="EMBL" id="RPA84142.1"/>
    </source>
</evidence>
<name>A0A3N4IDD2_ASCIM</name>
<dbReference type="EMBL" id="ML119660">
    <property type="protein sequence ID" value="RPA84142.1"/>
    <property type="molecule type" value="Genomic_DNA"/>
</dbReference>
<dbReference type="AlphaFoldDB" id="A0A3N4IDD2"/>
<sequence>MSNYHASQGPMEPREHLTPIPVTLIGKNANRLNRINTRNLPDANQIKEYSNLSSPTPFRRPRAMLRPAPIPIVIDDDSSDSELSEHMDDDTEQHDDAIENQSGPETFKTPERQIRRQDTEMAGSSESEYTENQINRTPFTVAPTDDTRSQEPPPPPRKLRKFTHGIFSSTTSTPPPQMPPLQPSTPHQTLEPSSNNREIIVIDDSDSELNNNQPHNPQQHNFFKRKVDEIDESELHPLTGLKKAQAPSVAECVHLTGEVALFELQSKLEKKGDRKLIDRDAAIALLEYVHKLREGCDSVGITKDVFGVE</sequence>
<accession>A0A3N4IDD2</accession>
<feature type="compositionally biased region" description="Basic and acidic residues" evidence="1">
    <location>
        <begin position="108"/>
        <end position="119"/>
    </location>
</feature>
<proteinExistence type="predicted"/>
<feature type="compositionally biased region" description="Pro residues" evidence="1">
    <location>
        <begin position="173"/>
        <end position="183"/>
    </location>
</feature>